<dbReference type="InterPro" id="IPR011051">
    <property type="entry name" value="RmlC_Cupin_sf"/>
</dbReference>
<evidence type="ECO:0000259" key="1">
    <source>
        <dbReference type="Pfam" id="PF01050"/>
    </source>
</evidence>
<protein>
    <submittedName>
        <fullName evidence="2">Mannose-6-phosphate isomerase, type II</fullName>
    </submittedName>
</protein>
<name>U7DC34_9BACT</name>
<dbReference type="PANTHER" id="PTHR46390">
    <property type="entry name" value="MANNOSE-1-PHOSPHATE GUANYLYLTRANSFERASE"/>
    <property type="match status" value="1"/>
</dbReference>
<proteinExistence type="predicted"/>
<dbReference type="SUPFAM" id="SSF51182">
    <property type="entry name" value="RmlC-like cupins"/>
    <property type="match status" value="1"/>
</dbReference>
<dbReference type="Pfam" id="PF01050">
    <property type="entry name" value="MannoseP_isomer"/>
    <property type="match status" value="1"/>
</dbReference>
<accession>U7DC34</accession>
<dbReference type="PATRIC" id="fig|1313304.3.peg.910"/>
<dbReference type="PANTHER" id="PTHR46390:SF1">
    <property type="entry name" value="MANNOSE-1-PHOSPHATE GUANYLYLTRANSFERASE"/>
    <property type="match status" value="1"/>
</dbReference>
<dbReference type="GO" id="GO:0005976">
    <property type="term" value="P:polysaccharide metabolic process"/>
    <property type="evidence" value="ECO:0007669"/>
    <property type="project" value="InterPro"/>
</dbReference>
<dbReference type="InterPro" id="IPR001538">
    <property type="entry name" value="Man6P_isomerase-2_C"/>
</dbReference>
<evidence type="ECO:0000313" key="2">
    <source>
        <dbReference type="EMBL" id="ERP31975.1"/>
    </source>
</evidence>
<dbReference type="eggNOG" id="COG0662">
    <property type="taxonomic scope" value="Bacteria"/>
</dbReference>
<dbReference type="Proteomes" id="UP000017148">
    <property type="component" value="Unassembled WGS sequence"/>
</dbReference>
<dbReference type="EMBL" id="ASJR01000007">
    <property type="protein sequence ID" value="ERP31975.1"/>
    <property type="molecule type" value="Genomic_DNA"/>
</dbReference>
<reference evidence="2 3" key="1">
    <citation type="journal article" date="2013" name="Environ. Microbiol.">
        <title>Genome analysis of Chitinivibrio alkaliphilus gen. nov., sp. nov., a novel extremely haloalkaliphilic anaerobic chitinolytic bacterium from the candidate phylum Termite Group 3.</title>
        <authorList>
            <person name="Sorokin D.Y."/>
            <person name="Gumerov V.M."/>
            <person name="Rakitin A.L."/>
            <person name="Beletsky A.V."/>
            <person name="Damste J.S."/>
            <person name="Muyzer G."/>
            <person name="Mardanov A.V."/>
            <person name="Ravin N.V."/>
        </authorList>
    </citation>
    <scope>NUCLEOTIDE SEQUENCE [LARGE SCALE GENOMIC DNA]</scope>
    <source>
        <strain evidence="2 3">ACht1</strain>
    </source>
</reference>
<dbReference type="GO" id="GO:0016853">
    <property type="term" value="F:isomerase activity"/>
    <property type="evidence" value="ECO:0007669"/>
    <property type="project" value="UniProtKB-KW"/>
</dbReference>
<dbReference type="GO" id="GO:0009298">
    <property type="term" value="P:GDP-mannose biosynthetic process"/>
    <property type="evidence" value="ECO:0007669"/>
    <property type="project" value="TreeGrafter"/>
</dbReference>
<comment type="caution">
    <text evidence="2">The sequence shown here is derived from an EMBL/GenBank/DDBJ whole genome shotgun (WGS) entry which is preliminary data.</text>
</comment>
<evidence type="ECO:0000313" key="3">
    <source>
        <dbReference type="Proteomes" id="UP000017148"/>
    </source>
</evidence>
<keyword evidence="3" id="KW-1185">Reference proteome</keyword>
<dbReference type="OrthoDB" id="9806359at2"/>
<dbReference type="InterPro" id="IPR014710">
    <property type="entry name" value="RmlC-like_jellyroll"/>
</dbReference>
<keyword evidence="2" id="KW-0413">Isomerase</keyword>
<gene>
    <name evidence="2" type="ORF">CALK_0952</name>
</gene>
<dbReference type="AlphaFoldDB" id="U7DC34"/>
<dbReference type="CDD" id="cd02213">
    <property type="entry name" value="cupin_PMI_typeII_C"/>
    <property type="match status" value="1"/>
</dbReference>
<dbReference type="GO" id="GO:0004475">
    <property type="term" value="F:mannose-1-phosphate guanylyltransferase (GTP) activity"/>
    <property type="evidence" value="ECO:0007669"/>
    <property type="project" value="TreeGrafter"/>
</dbReference>
<feature type="domain" description="Mannose-6-phosphate isomerase type II C-terminal" evidence="1">
    <location>
        <begin position="8"/>
        <end position="111"/>
    </location>
</feature>
<dbReference type="InterPro" id="IPR051161">
    <property type="entry name" value="Mannose-6P_isomerase_type2"/>
</dbReference>
<organism evidence="2 3">
    <name type="scientific">Chitinivibrio alkaliphilus ACht1</name>
    <dbReference type="NCBI Taxonomy" id="1313304"/>
    <lineage>
        <taxon>Bacteria</taxon>
        <taxon>Pseudomonadati</taxon>
        <taxon>Fibrobacterota</taxon>
        <taxon>Chitinivibrionia</taxon>
        <taxon>Chitinivibrionales</taxon>
        <taxon>Chitinivibrionaceae</taxon>
        <taxon>Chitinivibrio</taxon>
    </lineage>
</organism>
<sequence>MVGDICFTRPWGTYTILEDSQAYKVKRINVLPGKRLSLQSHSKRDELWTMVQGEGVVTLDGLEITFTYGKTIDIHRGQKHRITNTGSLELIFIEVQTGEYFGEDDIVRYEDDFGRV</sequence>
<dbReference type="Gene3D" id="2.60.120.10">
    <property type="entry name" value="Jelly Rolls"/>
    <property type="match status" value="1"/>
</dbReference>
<dbReference type="STRING" id="1313304.CALK_0952"/>